<keyword evidence="2 7" id="KW-0699">rRNA-binding</keyword>
<comment type="caution">
    <text evidence="11">The sequence shown here is derived from an EMBL/GenBank/DDBJ whole genome shotgun (WGS) entry which is preliminary data.</text>
</comment>
<keyword evidence="4 7" id="KW-0689">Ribosomal protein</keyword>
<dbReference type="InterPro" id="IPR022669">
    <property type="entry name" value="Ribosomal_uL2_C"/>
</dbReference>
<accession>A0A7W7AFM9</accession>
<evidence type="ECO:0000313" key="11">
    <source>
        <dbReference type="EMBL" id="MBB4616164.1"/>
    </source>
</evidence>
<dbReference type="GO" id="GO:0002181">
    <property type="term" value="P:cytoplasmic translation"/>
    <property type="evidence" value="ECO:0007669"/>
    <property type="project" value="TreeGrafter"/>
</dbReference>
<dbReference type="GO" id="GO:0016740">
    <property type="term" value="F:transferase activity"/>
    <property type="evidence" value="ECO:0007669"/>
    <property type="project" value="InterPro"/>
</dbReference>
<dbReference type="Proteomes" id="UP000574769">
    <property type="component" value="Unassembled WGS sequence"/>
</dbReference>
<evidence type="ECO:0000256" key="6">
    <source>
        <dbReference type="ARBA" id="ARBA00035242"/>
    </source>
</evidence>
<evidence type="ECO:0000256" key="3">
    <source>
        <dbReference type="ARBA" id="ARBA00022884"/>
    </source>
</evidence>
<dbReference type="InterPro" id="IPR002171">
    <property type="entry name" value="Ribosomal_uL2"/>
</dbReference>
<organism evidence="11 12">
    <name type="scientific">Sphingomonas abaci</name>
    <dbReference type="NCBI Taxonomy" id="237611"/>
    <lineage>
        <taxon>Bacteria</taxon>
        <taxon>Pseudomonadati</taxon>
        <taxon>Pseudomonadota</taxon>
        <taxon>Alphaproteobacteria</taxon>
        <taxon>Sphingomonadales</taxon>
        <taxon>Sphingomonadaceae</taxon>
        <taxon>Sphingomonas</taxon>
    </lineage>
</organism>
<evidence type="ECO:0000256" key="5">
    <source>
        <dbReference type="ARBA" id="ARBA00023274"/>
    </source>
</evidence>
<dbReference type="FunFam" id="2.30.30.30:FF:000001">
    <property type="entry name" value="50S ribosomal protein L2"/>
    <property type="match status" value="1"/>
</dbReference>
<keyword evidence="12" id="KW-1185">Reference proteome</keyword>
<evidence type="ECO:0000256" key="7">
    <source>
        <dbReference type="HAMAP-Rule" id="MF_01320"/>
    </source>
</evidence>
<evidence type="ECO:0000313" key="12">
    <source>
        <dbReference type="Proteomes" id="UP000574769"/>
    </source>
</evidence>
<evidence type="ECO:0000259" key="9">
    <source>
        <dbReference type="SMART" id="SM01382"/>
    </source>
</evidence>
<keyword evidence="5 7" id="KW-0687">Ribonucleoprotein</keyword>
<comment type="function">
    <text evidence="7">One of the primary rRNA binding proteins. Required for association of the 30S and 50S subunits to form the 70S ribosome, for tRNA binding and peptide bond formation. It has been suggested to have peptidyltransferase activity; this is somewhat controversial. Makes several contacts with the 16S rRNA in the 70S ribosome.</text>
</comment>
<name>A0A7W7AFM9_9SPHN</name>
<feature type="domain" description="Large ribosomal subunit protein uL2 RNA-binding" evidence="10">
    <location>
        <begin position="42"/>
        <end position="123"/>
    </location>
</feature>
<dbReference type="InterPro" id="IPR022671">
    <property type="entry name" value="Ribosomal_uL2_CS"/>
</dbReference>
<dbReference type="Pfam" id="PF00181">
    <property type="entry name" value="Ribosomal_L2_N"/>
    <property type="match status" value="1"/>
</dbReference>
<sequence>MALKQYNPTSPARRGLVLVDKSQLWKGKPVKALTEGKNKTGGRNNKGHVTSRGIAGGHKQKYRYIDFKRRNWGVEGTIERLEYDPNRTAFIALVNYGTDADGKVQQAYILAPQRLGVGDKVIADKRTDVKPGNAMELGQMPVGTIVHNVEMKPMKGGQIARSAGTYVQVVGRDRGMVIVRLNSGEQRYIHGECMATVGAVSNPDNQNQNLGKAGRSRWMGSRPLTRGVAKNPVDHPHGGGEGRTSGGRHPVTPWGKPTKGARTRHNKATDKMIIRSRHARKK</sequence>
<dbReference type="InterPro" id="IPR012340">
    <property type="entry name" value="NA-bd_OB-fold"/>
</dbReference>
<proteinExistence type="inferred from homology"/>
<dbReference type="Gene3D" id="2.40.50.140">
    <property type="entry name" value="Nucleic acid-binding proteins"/>
    <property type="match status" value="1"/>
</dbReference>
<dbReference type="SMART" id="SM01382">
    <property type="entry name" value="Ribosomal_L2_C"/>
    <property type="match status" value="1"/>
</dbReference>
<evidence type="ECO:0000256" key="2">
    <source>
        <dbReference type="ARBA" id="ARBA00022730"/>
    </source>
</evidence>
<protein>
    <recommendedName>
        <fullName evidence="6 7">Large ribosomal subunit protein uL2</fullName>
    </recommendedName>
</protein>
<evidence type="ECO:0000256" key="1">
    <source>
        <dbReference type="ARBA" id="ARBA00005636"/>
    </source>
</evidence>
<feature type="region of interest" description="Disordered" evidence="8">
    <location>
        <begin position="227"/>
        <end position="282"/>
    </location>
</feature>
<dbReference type="FunFam" id="4.10.950.10:FF:000001">
    <property type="entry name" value="50S ribosomal protein L2"/>
    <property type="match status" value="1"/>
</dbReference>
<dbReference type="PANTHER" id="PTHR13691:SF5">
    <property type="entry name" value="LARGE RIBOSOMAL SUBUNIT PROTEIN UL2M"/>
    <property type="match status" value="1"/>
</dbReference>
<feature type="region of interest" description="Disordered" evidence="8">
    <location>
        <begin position="34"/>
        <end position="53"/>
    </location>
</feature>
<comment type="similarity">
    <text evidence="1 7">Belongs to the universal ribosomal protein uL2 family.</text>
</comment>
<keyword evidence="3 7" id="KW-0694">RNA-binding</keyword>
<evidence type="ECO:0000256" key="8">
    <source>
        <dbReference type="SAM" id="MobiDB-lite"/>
    </source>
</evidence>
<dbReference type="PANTHER" id="PTHR13691">
    <property type="entry name" value="RIBOSOMAL PROTEIN L2"/>
    <property type="match status" value="1"/>
</dbReference>
<dbReference type="GO" id="GO:0015934">
    <property type="term" value="C:large ribosomal subunit"/>
    <property type="evidence" value="ECO:0007669"/>
    <property type="project" value="InterPro"/>
</dbReference>
<dbReference type="PROSITE" id="PS00467">
    <property type="entry name" value="RIBOSOMAL_L2"/>
    <property type="match status" value="1"/>
</dbReference>
<dbReference type="InterPro" id="IPR014726">
    <property type="entry name" value="Ribosomal_uL2_dom3"/>
</dbReference>
<dbReference type="SMART" id="SM01383">
    <property type="entry name" value="Ribosomal_L2"/>
    <property type="match status" value="1"/>
</dbReference>
<dbReference type="AlphaFoldDB" id="A0A7W7AFM9"/>
<dbReference type="PIRSF" id="PIRSF002158">
    <property type="entry name" value="Ribosomal_L2"/>
    <property type="match status" value="1"/>
</dbReference>
<dbReference type="HAMAP" id="MF_01320_B">
    <property type="entry name" value="Ribosomal_uL2_B"/>
    <property type="match status" value="1"/>
</dbReference>
<gene>
    <name evidence="7" type="primary">rplB</name>
    <name evidence="11" type="ORF">GGQ96_000270</name>
</gene>
<dbReference type="NCBIfam" id="TIGR01171">
    <property type="entry name" value="rplB_bact"/>
    <property type="match status" value="1"/>
</dbReference>
<dbReference type="Gene3D" id="2.30.30.30">
    <property type="match status" value="1"/>
</dbReference>
<dbReference type="SUPFAM" id="SSF50249">
    <property type="entry name" value="Nucleic acid-binding proteins"/>
    <property type="match status" value="1"/>
</dbReference>
<comment type="subunit">
    <text evidence="7">Part of the 50S ribosomal subunit. Forms a bridge to the 30S subunit in the 70S ribosome.</text>
</comment>
<dbReference type="GO" id="GO:0019843">
    <property type="term" value="F:rRNA binding"/>
    <property type="evidence" value="ECO:0007669"/>
    <property type="project" value="UniProtKB-UniRule"/>
</dbReference>
<dbReference type="Pfam" id="PF03947">
    <property type="entry name" value="Ribosomal_L2_C"/>
    <property type="match status" value="1"/>
</dbReference>
<evidence type="ECO:0000256" key="4">
    <source>
        <dbReference type="ARBA" id="ARBA00022980"/>
    </source>
</evidence>
<evidence type="ECO:0000259" key="10">
    <source>
        <dbReference type="SMART" id="SM01383"/>
    </source>
</evidence>
<dbReference type="InterPro" id="IPR014722">
    <property type="entry name" value="Rib_uL2_dom2"/>
</dbReference>
<dbReference type="InterPro" id="IPR008991">
    <property type="entry name" value="Translation_prot_SH3-like_sf"/>
</dbReference>
<dbReference type="InterPro" id="IPR005880">
    <property type="entry name" value="Ribosomal_uL2_bac/org-type"/>
</dbReference>
<dbReference type="SUPFAM" id="SSF50104">
    <property type="entry name" value="Translation proteins SH3-like domain"/>
    <property type="match status" value="1"/>
</dbReference>
<dbReference type="EMBL" id="JACHNY010000001">
    <property type="protein sequence ID" value="MBB4616164.1"/>
    <property type="molecule type" value="Genomic_DNA"/>
</dbReference>
<dbReference type="InterPro" id="IPR022666">
    <property type="entry name" value="Ribosomal_uL2_RNA-bd_dom"/>
</dbReference>
<dbReference type="Gene3D" id="4.10.950.10">
    <property type="entry name" value="Ribosomal protein L2, domain 3"/>
    <property type="match status" value="1"/>
</dbReference>
<feature type="domain" description="Large ribosomal subunit protein uL2 C-terminal" evidence="9">
    <location>
        <begin position="129"/>
        <end position="257"/>
    </location>
</feature>
<reference evidence="11 12" key="1">
    <citation type="submission" date="2020-08" db="EMBL/GenBank/DDBJ databases">
        <title>Genomic Encyclopedia of Type Strains, Phase IV (KMG-IV): sequencing the most valuable type-strain genomes for metagenomic binning, comparative biology and taxonomic classification.</title>
        <authorList>
            <person name="Goeker M."/>
        </authorList>
    </citation>
    <scope>NUCLEOTIDE SEQUENCE [LARGE SCALE GENOMIC DNA]</scope>
    <source>
        <strain evidence="11 12">DSM 15867</strain>
    </source>
</reference>
<dbReference type="GO" id="GO:0003735">
    <property type="term" value="F:structural constituent of ribosome"/>
    <property type="evidence" value="ECO:0007669"/>
    <property type="project" value="InterPro"/>
</dbReference>
<dbReference type="RefSeq" id="WP_184110792.1">
    <property type="nucleotide sequence ID" value="NZ_JACHNY010000001.1"/>
</dbReference>